<accession>A0A1M4NGU1</accession>
<sequence>MFLGALELEEKKAFLQIAHHFAWSNHDFSDAQKEVISTYCLEMQVEDIAYDADKFDLQTTLKIFKQKEHQKIILLETMALAMADRLTHLEALHEGEKAVLDTMIKTFGLEPNLATIYADWTKAMLVLTDQGKNLIRL</sequence>
<evidence type="ECO:0000313" key="2">
    <source>
        <dbReference type="EMBL" id="SFZ71469.1"/>
    </source>
</evidence>
<name>A0A1M4NGU1_9HELI</name>
<dbReference type="Proteomes" id="UP001595783">
    <property type="component" value="Unassembled WGS sequence"/>
</dbReference>
<keyword evidence="3" id="KW-1185">Reference proteome</keyword>
<dbReference type="EMBL" id="JBHRZO010000037">
    <property type="protein sequence ID" value="MFC3848059.1"/>
    <property type="molecule type" value="Genomic_DNA"/>
</dbReference>
<reference evidence="1" key="1">
    <citation type="journal article" date="2014" name="Int. J. Syst. Evol. Microbiol.">
        <title>Complete genome of a new Firmicutes species belonging to the dominant human colonic microbiota ('Ruminococcus bicirculans') reveals two chromosomes and a selective capacity to utilize plant glucans.</title>
        <authorList>
            <consortium name="NISC Comparative Sequencing Program"/>
            <person name="Wegmann U."/>
            <person name="Louis P."/>
            <person name="Goesmann A."/>
            <person name="Henrissat B."/>
            <person name="Duncan S.H."/>
            <person name="Flint H.J."/>
        </authorList>
    </citation>
    <scope>NUCLEOTIDE SEQUENCE</scope>
    <source>
        <strain evidence="1">CCUG 53816</strain>
    </source>
</reference>
<dbReference type="InterPro" id="IPR029024">
    <property type="entry name" value="TerB-like"/>
</dbReference>
<organism evidence="2">
    <name type="scientific">Helicobacter baculiformis</name>
    <dbReference type="NCBI Taxonomy" id="427351"/>
    <lineage>
        <taxon>Bacteria</taxon>
        <taxon>Pseudomonadati</taxon>
        <taxon>Campylobacterota</taxon>
        <taxon>Epsilonproteobacteria</taxon>
        <taxon>Campylobacterales</taxon>
        <taxon>Helicobacteraceae</taxon>
        <taxon>Helicobacter</taxon>
    </lineage>
</organism>
<proteinExistence type="predicted"/>
<dbReference type="EMBL" id="LT633226">
    <property type="protein sequence ID" value="SFZ71469.1"/>
    <property type="molecule type" value="Genomic_DNA"/>
</dbReference>
<dbReference type="SUPFAM" id="SSF158682">
    <property type="entry name" value="TerB-like"/>
    <property type="match status" value="1"/>
</dbReference>
<gene>
    <name evidence="2" type="primary">omp1079</name>
    <name evidence="1" type="ORF">ACFOPX_05910</name>
</gene>
<reference evidence="2" key="2">
    <citation type="submission" date="2016-10" db="EMBL/GenBank/DDBJ databases">
        <title>Proteomic and phylogenetic analysis of the outer membrane protein repertoire of gastric Helicobacter species.</title>
        <authorList>
            <person name="Joosten M."/>
        </authorList>
    </citation>
    <scope>NUCLEOTIDE SEQUENCE</scope>
    <source>
        <strain evidence="2">HbacM50</strain>
    </source>
</reference>
<dbReference type="AlphaFoldDB" id="A0A1M4NGU1"/>
<protein>
    <submittedName>
        <fullName evidence="2">OMP1079</fullName>
    </submittedName>
</protein>
<evidence type="ECO:0000313" key="3">
    <source>
        <dbReference type="Proteomes" id="UP001595783"/>
    </source>
</evidence>
<dbReference type="OrthoDB" id="5345601at2"/>
<evidence type="ECO:0000313" key="1">
    <source>
        <dbReference type="EMBL" id="MFC3848059.1"/>
    </source>
</evidence>
<reference evidence="3" key="3">
    <citation type="journal article" date="2019" name="Int. J. Syst. Evol. Microbiol.">
        <title>The Global Catalogue of Microorganisms (GCM) 10K type strain sequencing project: providing services to taxonomists for standard genome sequencing and annotation.</title>
        <authorList>
            <consortium name="The Broad Institute Genomics Platform"/>
            <consortium name="The Broad Institute Genome Sequencing Center for Infectious Disease"/>
            <person name="Wu L."/>
            <person name="Ma J."/>
        </authorList>
    </citation>
    <scope>NUCLEOTIDE SEQUENCE [LARGE SCALE GENOMIC DNA]</scope>
    <source>
        <strain evidence="3">CCUG 53816</strain>
    </source>
</reference>
<dbReference type="Gene3D" id="1.10.3680.10">
    <property type="entry name" value="TerB-like"/>
    <property type="match status" value="1"/>
</dbReference>
<dbReference type="RefSeq" id="WP_104752634.1">
    <property type="nucleotide sequence ID" value="NZ_FZMF01000033.1"/>
</dbReference>
<reference evidence="1" key="4">
    <citation type="submission" date="2024-09" db="EMBL/GenBank/DDBJ databases">
        <authorList>
            <person name="Sun Q."/>
            <person name="Mori K."/>
        </authorList>
    </citation>
    <scope>NUCLEOTIDE SEQUENCE</scope>
    <source>
        <strain evidence="1">CCUG 53816</strain>
    </source>
</reference>